<organism evidence="3 4">
    <name type="scientific">Tritrichomonas foetus</name>
    <dbReference type="NCBI Taxonomy" id="1144522"/>
    <lineage>
        <taxon>Eukaryota</taxon>
        <taxon>Metamonada</taxon>
        <taxon>Parabasalia</taxon>
        <taxon>Tritrichomonadida</taxon>
        <taxon>Tritrichomonadidae</taxon>
        <taxon>Tritrichomonas</taxon>
    </lineage>
</organism>
<comment type="caution">
    <text evidence="3">The sequence shown here is derived from an EMBL/GenBank/DDBJ whole genome shotgun (WGS) entry which is preliminary data.</text>
</comment>
<keyword evidence="2" id="KW-0812">Transmembrane</keyword>
<reference evidence="3" key="1">
    <citation type="submission" date="2016-10" db="EMBL/GenBank/DDBJ databases">
        <authorList>
            <person name="Benchimol M."/>
            <person name="Almeida L.G."/>
            <person name="Vasconcelos A.T."/>
            <person name="Perreira-Neves A."/>
            <person name="Rosa I.A."/>
            <person name="Tasca T."/>
            <person name="Bogo M.R."/>
            <person name="de Souza W."/>
        </authorList>
    </citation>
    <scope>NUCLEOTIDE SEQUENCE [LARGE SCALE GENOMIC DNA]</scope>
    <source>
        <strain evidence="3">K</strain>
    </source>
</reference>
<evidence type="ECO:0000256" key="1">
    <source>
        <dbReference type="SAM" id="Coils"/>
    </source>
</evidence>
<evidence type="ECO:0000313" key="4">
    <source>
        <dbReference type="Proteomes" id="UP000179807"/>
    </source>
</evidence>
<dbReference type="Proteomes" id="UP000179807">
    <property type="component" value="Unassembled WGS sequence"/>
</dbReference>
<feature type="coiled-coil region" evidence="1">
    <location>
        <begin position="14"/>
        <end position="41"/>
    </location>
</feature>
<keyword evidence="2" id="KW-1133">Transmembrane helix</keyword>
<keyword evidence="2" id="KW-0472">Membrane</keyword>
<protein>
    <submittedName>
        <fullName evidence="3">Uncharacterized protein</fullName>
    </submittedName>
</protein>
<name>A0A1J4JHF9_9EUKA</name>
<dbReference type="VEuPathDB" id="TrichDB:TRFO_35014"/>
<proteinExistence type="predicted"/>
<feature type="transmembrane region" description="Helical" evidence="2">
    <location>
        <begin position="69"/>
        <end position="88"/>
    </location>
</feature>
<dbReference type="GeneID" id="94844706"/>
<accession>A0A1J4JHF9</accession>
<evidence type="ECO:0000256" key="2">
    <source>
        <dbReference type="SAM" id="Phobius"/>
    </source>
</evidence>
<keyword evidence="4" id="KW-1185">Reference proteome</keyword>
<keyword evidence="1" id="KW-0175">Coiled coil</keyword>
<dbReference type="RefSeq" id="XP_068351723.1">
    <property type="nucleotide sequence ID" value="XM_068510002.1"/>
</dbReference>
<sequence length="96" mass="11036">MRKSSVEIPPKEEVQRIFEGQEEANQKVDELKSEARIAEDEEIVKQNIEDLIGMKNELLNRPKNIGVKLMFVNTIIASFGIIILVLYLKGYFSNQI</sequence>
<evidence type="ECO:0000313" key="3">
    <source>
        <dbReference type="EMBL" id="OHS98586.1"/>
    </source>
</evidence>
<dbReference type="AlphaFoldDB" id="A0A1J4JHF9"/>
<gene>
    <name evidence="3" type="ORF">TRFO_35014</name>
</gene>
<dbReference type="EMBL" id="MLAK01001048">
    <property type="protein sequence ID" value="OHS98586.1"/>
    <property type="molecule type" value="Genomic_DNA"/>
</dbReference>